<gene>
    <name evidence="1" type="ORF">O0955_02925</name>
</gene>
<name>A0ABT4L4U8_9SPHI</name>
<proteinExistence type="predicted"/>
<dbReference type="Gene3D" id="3.30.530.20">
    <property type="match status" value="1"/>
</dbReference>
<evidence type="ECO:0000313" key="1">
    <source>
        <dbReference type="EMBL" id="MCZ4242944.1"/>
    </source>
</evidence>
<dbReference type="InterPro" id="IPR023393">
    <property type="entry name" value="START-like_dom_sf"/>
</dbReference>
<accession>A0ABT4L4U8</accession>
<comment type="caution">
    <text evidence="1">The sequence shown here is derived from an EMBL/GenBank/DDBJ whole genome shotgun (WGS) entry which is preliminary data.</text>
</comment>
<dbReference type="SUPFAM" id="SSF55961">
    <property type="entry name" value="Bet v1-like"/>
    <property type="match status" value="1"/>
</dbReference>
<reference evidence="1" key="1">
    <citation type="submission" date="2022-12" db="EMBL/GenBank/DDBJ databases">
        <title>Genome sequence of HCMS5-2.</title>
        <authorList>
            <person name="Woo H."/>
        </authorList>
    </citation>
    <scope>NUCLEOTIDE SEQUENCE</scope>
    <source>
        <strain evidence="1">HCMS5-2</strain>
    </source>
</reference>
<protein>
    <submittedName>
        <fullName evidence="1">SRPBCC family protein</fullName>
    </submittedName>
</protein>
<dbReference type="Proteomes" id="UP001144347">
    <property type="component" value="Unassembled WGS sequence"/>
</dbReference>
<organism evidence="1 2">
    <name type="scientific">Pedobacter punctiformis</name>
    <dbReference type="NCBI Taxonomy" id="3004097"/>
    <lineage>
        <taxon>Bacteria</taxon>
        <taxon>Pseudomonadati</taxon>
        <taxon>Bacteroidota</taxon>
        <taxon>Sphingobacteriia</taxon>
        <taxon>Sphingobacteriales</taxon>
        <taxon>Sphingobacteriaceae</taxon>
        <taxon>Pedobacter</taxon>
    </lineage>
</organism>
<dbReference type="CDD" id="cd07820">
    <property type="entry name" value="SRPBCC_3"/>
    <property type="match status" value="1"/>
</dbReference>
<keyword evidence="2" id="KW-1185">Reference proteome</keyword>
<dbReference type="EMBL" id="JAPWGM010000001">
    <property type="protein sequence ID" value="MCZ4242944.1"/>
    <property type="molecule type" value="Genomic_DNA"/>
</dbReference>
<sequence length="149" mass="17447">MIDAPIENCFDLSRSIDLHVQSMSSSKEQAIAGKTYGYIELNEAVTWKAKHFGFTFQMTNEITKLNKPIEFIDEMIKGPFKKLKHIHQFRSVNYQTEMTDIFIYCSPFGIFGYLAEKLFLNNYMKKLLMKRNAVIKTQVEKKPETSFRL</sequence>
<evidence type="ECO:0000313" key="2">
    <source>
        <dbReference type="Proteomes" id="UP001144347"/>
    </source>
</evidence>